<dbReference type="GO" id="GO:0004089">
    <property type="term" value="F:carbonate dehydratase activity"/>
    <property type="evidence" value="ECO:0007669"/>
    <property type="project" value="InterPro"/>
</dbReference>
<feature type="binding site" evidence="2">
    <location>
        <position position="243"/>
    </location>
    <ligand>
        <name>Zn(2+)</name>
        <dbReference type="ChEBI" id="CHEBI:29105"/>
    </ligand>
</feature>
<dbReference type="Pfam" id="PF00484">
    <property type="entry name" value="Pro_CA"/>
    <property type="match status" value="1"/>
</dbReference>
<reference evidence="4 5" key="1">
    <citation type="submission" date="2019-08" db="EMBL/GenBank/DDBJ databases">
        <authorList>
            <person name="Seo M.-J."/>
        </authorList>
    </citation>
    <scope>NUCLEOTIDE SEQUENCE [LARGE SCALE GENOMIC DNA]</scope>
    <source>
        <strain evidence="4 5">KIGAM108</strain>
    </source>
</reference>
<organism evidence="4 5">
    <name type="scientific">Hymenobacter lutimineralis</name>
    <dbReference type="NCBI Taxonomy" id="2606448"/>
    <lineage>
        <taxon>Bacteria</taxon>
        <taxon>Pseudomonadati</taxon>
        <taxon>Bacteroidota</taxon>
        <taxon>Cytophagia</taxon>
        <taxon>Cytophagales</taxon>
        <taxon>Hymenobacteraceae</taxon>
        <taxon>Hymenobacter</taxon>
    </lineage>
</organism>
<gene>
    <name evidence="4" type="ORF">FY528_01225</name>
</gene>
<dbReference type="GO" id="GO:0008270">
    <property type="term" value="F:zinc ion binding"/>
    <property type="evidence" value="ECO:0007669"/>
    <property type="project" value="InterPro"/>
</dbReference>
<evidence type="ECO:0000256" key="1">
    <source>
        <dbReference type="ARBA" id="ARBA00006217"/>
    </source>
</evidence>
<dbReference type="Proteomes" id="UP000322791">
    <property type="component" value="Unassembled WGS sequence"/>
</dbReference>
<dbReference type="EMBL" id="VTHL01000001">
    <property type="protein sequence ID" value="TYZ14380.1"/>
    <property type="molecule type" value="Genomic_DNA"/>
</dbReference>
<keyword evidence="2" id="KW-0862">Zinc</keyword>
<evidence type="ECO:0000313" key="5">
    <source>
        <dbReference type="Proteomes" id="UP000322791"/>
    </source>
</evidence>
<dbReference type="AlphaFoldDB" id="A0A5D6VG82"/>
<feature type="binding site" evidence="2">
    <location>
        <position position="244"/>
    </location>
    <ligand>
        <name>Zn(2+)</name>
        <dbReference type="ChEBI" id="CHEBI:29105"/>
    </ligand>
</feature>
<dbReference type="SMART" id="SM00947">
    <property type="entry name" value="Pro_CA"/>
    <property type="match status" value="1"/>
</dbReference>
<keyword evidence="5" id="KW-1185">Reference proteome</keyword>
<name>A0A5D6VG82_9BACT</name>
<dbReference type="InterPro" id="IPR036874">
    <property type="entry name" value="Carbonic_anhydrase_sf"/>
</dbReference>
<dbReference type="SUPFAM" id="SSF53056">
    <property type="entry name" value="beta-carbonic anhydrase, cab"/>
    <property type="match status" value="1"/>
</dbReference>
<evidence type="ECO:0000256" key="2">
    <source>
        <dbReference type="PIRSR" id="PIRSR601765-1"/>
    </source>
</evidence>
<keyword evidence="2" id="KW-0479">Metal-binding</keyword>
<accession>A0A5D6VG82</accession>
<protein>
    <recommendedName>
        <fullName evidence="6">Carbonic anhydrase</fullName>
    </recommendedName>
</protein>
<evidence type="ECO:0008006" key="6">
    <source>
        <dbReference type="Google" id="ProtNLM"/>
    </source>
</evidence>
<comment type="cofactor">
    <cofactor evidence="2">
        <name>Zn(2+)</name>
        <dbReference type="ChEBI" id="CHEBI:29105"/>
    </cofactor>
    <text evidence="2">Binds 1 zinc ion per subunit.</text>
</comment>
<comment type="similarity">
    <text evidence="1">Belongs to the beta-class carbonic anhydrase family.</text>
</comment>
<dbReference type="Gene3D" id="3.40.1050.10">
    <property type="entry name" value="Carbonic anhydrase"/>
    <property type="match status" value="1"/>
</dbReference>
<dbReference type="InterPro" id="IPR001765">
    <property type="entry name" value="Carbonic_anhydrase"/>
</dbReference>
<sequence length="397" mass="42623">MPFASPMYTAADEPNHKLLAAGAAGPGLRYLLNRLLLKLRQGWTGGLREPAAVGAPGAAGPRRQVIRLGRNVSFLQKASLLARLSRVAPHTILVLDGTHSVFIDPDILGVIELFRERARPHHIQVLLLRQGDDYARSLTETTSADPRVAVFAAYYSLFVSPYHWVAAKLRNGAASPGASPRFLFVGYSEALPEPVASGLTGPEHIFASSPTTMQVVSTPLGLDAVLRYAVHTLHVDHLVLCGHCGRSPEPPGATRGKPTGKRGQATTPEPLAPVLADVTEPEAEPERSRRLVSLRIIEQVYQLQAALVTPAGQPPVAVHGWVYDEAQGMLHDLAVDVRRDFAEYDTQFRYEVAAGGLRQLPGDLQLTPFLYAVQAAHPAGTVLAVPPLVSSGPLGVP</sequence>
<evidence type="ECO:0000313" key="4">
    <source>
        <dbReference type="EMBL" id="TYZ14380.1"/>
    </source>
</evidence>
<proteinExistence type="inferred from homology"/>
<feature type="region of interest" description="Disordered" evidence="3">
    <location>
        <begin position="246"/>
        <end position="284"/>
    </location>
</feature>
<comment type="caution">
    <text evidence="4">The sequence shown here is derived from an EMBL/GenBank/DDBJ whole genome shotgun (WGS) entry which is preliminary data.</text>
</comment>
<evidence type="ECO:0000256" key="3">
    <source>
        <dbReference type="SAM" id="MobiDB-lite"/>
    </source>
</evidence>